<proteinExistence type="predicted"/>
<sequence length="112" mass="13099">MNFYIAMDEFDATQSNVYVQDTLIDFLQDRCSEFPPQISAILTIDLYSDEVISGKQLIDLYYFSQKVQSSTVLKDYDYKFYGDFEPYKTFHKLYNLSKLAILSGKNLFSYGD</sequence>
<name>A0AAW5LW74_STRSU</name>
<dbReference type="EMBL" id="JANJPK010000043">
    <property type="protein sequence ID" value="MCR1233602.1"/>
    <property type="molecule type" value="Genomic_DNA"/>
</dbReference>
<dbReference type="Proteomes" id="UP001206089">
    <property type="component" value="Unassembled WGS sequence"/>
</dbReference>
<comment type="caution">
    <text evidence="1">The sequence shown here is derived from an EMBL/GenBank/DDBJ whole genome shotgun (WGS) entry which is preliminary data.</text>
</comment>
<organism evidence="1 2">
    <name type="scientific">Streptococcus suis</name>
    <dbReference type="NCBI Taxonomy" id="1307"/>
    <lineage>
        <taxon>Bacteria</taxon>
        <taxon>Bacillati</taxon>
        <taxon>Bacillota</taxon>
        <taxon>Bacilli</taxon>
        <taxon>Lactobacillales</taxon>
        <taxon>Streptococcaceae</taxon>
        <taxon>Streptococcus</taxon>
    </lineage>
</organism>
<dbReference type="AlphaFoldDB" id="A0AAW5LW74"/>
<dbReference type="RefSeq" id="WP_029171571.1">
    <property type="nucleotide sequence ID" value="NZ_CP039462.1"/>
</dbReference>
<protein>
    <submittedName>
        <fullName evidence="1">Uncharacterized protein</fullName>
    </submittedName>
</protein>
<accession>A0AAW5LW74</accession>
<reference evidence="1" key="1">
    <citation type="submission" date="2022-07" db="EMBL/GenBank/DDBJ databases">
        <authorList>
            <person name="Peng Z."/>
        </authorList>
    </citation>
    <scope>NUCLEOTIDE SEQUENCE</scope>
    <source>
        <strain evidence="1">2022WUSS069</strain>
    </source>
</reference>
<evidence type="ECO:0000313" key="2">
    <source>
        <dbReference type="Proteomes" id="UP001206089"/>
    </source>
</evidence>
<gene>
    <name evidence="1" type="ORF">NQD44_10890</name>
</gene>
<evidence type="ECO:0000313" key="1">
    <source>
        <dbReference type="EMBL" id="MCR1233602.1"/>
    </source>
</evidence>